<keyword evidence="2" id="KW-0808">Transferase</keyword>
<comment type="caution">
    <text evidence="2">The sequence shown here is derived from an EMBL/GenBank/DDBJ whole genome shotgun (WGS) entry which is preliminary data.</text>
</comment>
<dbReference type="Pfam" id="PF00078">
    <property type="entry name" value="RVT_1"/>
    <property type="match status" value="1"/>
</dbReference>
<keyword evidence="2" id="KW-0695">RNA-directed DNA polymerase</keyword>
<dbReference type="EMBL" id="BGZK01001230">
    <property type="protein sequence ID" value="GBP74959.1"/>
    <property type="molecule type" value="Genomic_DNA"/>
</dbReference>
<dbReference type="Proteomes" id="UP000299102">
    <property type="component" value="Unassembled WGS sequence"/>
</dbReference>
<feature type="domain" description="Reverse transcriptase" evidence="1">
    <location>
        <begin position="1"/>
        <end position="265"/>
    </location>
</feature>
<name>A0A4C1YK09_EUMVA</name>
<reference evidence="2 3" key="1">
    <citation type="journal article" date="2019" name="Commun. Biol.">
        <title>The bagworm genome reveals a unique fibroin gene that provides high tensile strength.</title>
        <authorList>
            <person name="Kono N."/>
            <person name="Nakamura H."/>
            <person name="Ohtoshi R."/>
            <person name="Tomita M."/>
            <person name="Numata K."/>
            <person name="Arakawa K."/>
        </authorList>
    </citation>
    <scope>NUCLEOTIDE SEQUENCE [LARGE SCALE GENOMIC DNA]</scope>
</reference>
<dbReference type="STRING" id="151549.A0A4C1YK09"/>
<gene>
    <name evidence="2" type="primary">pol</name>
    <name evidence="2" type="ORF">EVAR_60886_1</name>
</gene>
<sequence>MLGHGILILVSVYLPPKKKLFRSNLEASFGLEDAVILFDDFNSALTDHIRTVVENSSRTIPVTSNRRELPRNVSELIRVKNAALRRAGKYPTCENRSHACAHQRKVKASMKEVRNENWSDLMAGISFSHKAYWVLAKVVKAEGAVPTSTLKRPDNSIAFDDREKAECLADSIEHQCIDNPPYDLEHVSKRRLENTYSSIRPIRAGVPQGSMLSPLLYSVYVSDMTRLSTGNQIALFADDTALYLRSNSIENILPSLQRAIDELTQ</sequence>
<dbReference type="PROSITE" id="PS50878">
    <property type="entry name" value="RT_POL"/>
    <property type="match status" value="1"/>
</dbReference>
<keyword evidence="2" id="KW-0548">Nucleotidyltransferase</keyword>
<dbReference type="OrthoDB" id="7487383at2759"/>
<protein>
    <submittedName>
        <fullName evidence="2">RNA-directed DNA polymerase from mobile element jockey</fullName>
    </submittedName>
</protein>
<dbReference type="GO" id="GO:0003964">
    <property type="term" value="F:RNA-directed DNA polymerase activity"/>
    <property type="evidence" value="ECO:0007669"/>
    <property type="project" value="UniProtKB-KW"/>
</dbReference>
<dbReference type="AlphaFoldDB" id="A0A4C1YK09"/>
<evidence type="ECO:0000313" key="2">
    <source>
        <dbReference type="EMBL" id="GBP74959.1"/>
    </source>
</evidence>
<proteinExistence type="predicted"/>
<keyword evidence="3" id="KW-1185">Reference proteome</keyword>
<evidence type="ECO:0000313" key="3">
    <source>
        <dbReference type="Proteomes" id="UP000299102"/>
    </source>
</evidence>
<evidence type="ECO:0000259" key="1">
    <source>
        <dbReference type="PROSITE" id="PS50878"/>
    </source>
</evidence>
<organism evidence="2 3">
    <name type="scientific">Eumeta variegata</name>
    <name type="common">Bagworm moth</name>
    <name type="synonym">Eumeta japonica</name>
    <dbReference type="NCBI Taxonomy" id="151549"/>
    <lineage>
        <taxon>Eukaryota</taxon>
        <taxon>Metazoa</taxon>
        <taxon>Ecdysozoa</taxon>
        <taxon>Arthropoda</taxon>
        <taxon>Hexapoda</taxon>
        <taxon>Insecta</taxon>
        <taxon>Pterygota</taxon>
        <taxon>Neoptera</taxon>
        <taxon>Endopterygota</taxon>
        <taxon>Lepidoptera</taxon>
        <taxon>Glossata</taxon>
        <taxon>Ditrysia</taxon>
        <taxon>Tineoidea</taxon>
        <taxon>Psychidae</taxon>
        <taxon>Oiketicinae</taxon>
        <taxon>Eumeta</taxon>
    </lineage>
</organism>
<accession>A0A4C1YK09</accession>
<dbReference type="InterPro" id="IPR000477">
    <property type="entry name" value="RT_dom"/>
</dbReference>